<evidence type="ECO:0000313" key="3">
    <source>
        <dbReference type="EMBL" id="KAH9426278.1"/>
    </source>
</evidence>
<protein>
    <recommendedName>
        <fullName evidence="5">Gustatory receptor</fullName>
    </recommendedName>
</protein>
<gene>
    <name evidence="3" type="ORF">DERP_010845</name>
</gene>
<sequence length="531" mass="63399">IIKILLSLLMISATTTIMESNNPNQKLSLDLPTNPYNLLLDRMINHNLLPYQNRQQLFQTYQYDRQKFIKMLLLLLIPTLFNLLRFGMNIVVRDYHNDLRSRFLYRPFIWYETKTQTLHLTFAITFICLTSMYGISFQIFINPTKAKHVFKGFEHLNNCYENMSKRMKGSMNSKPLSNIIAISIGQVFWSVLSEYLHWFGMNFVNPIPDCSPAAFRSTAHYYNHLLLSYEIFIKLFTFASVFFTCLETYIGYYQPKRPSIPWLFHPQMLVMDSLFIFQIYQMMMISSYWLHFIIMSVYSYRWRFNLIRLQFFRMKESEWKSSSLSMIMMKIDLIKSIYRINENIIHFSNGMRPFLIIFYTFYLFTQDMLLFLFIESKSYSLLSIVMASIIGFTSSYAILLFGTLAKLNQYSHTMLPIIRNSLYDYNNNNNRRTMFINLNNHDFNHMNILPTTTTTIVEYCRRNRYGKNRLHTILWRLKIAHLEQEIIDNRIGFNCGGKSALTNYSFILLFLSFTMNLLLLFNLFKNYINIQ</sequence>
<feature type="signal peptide" evidence="2">
    <location>
        <begin position="1"/>
        <end position="20"/>
    </location>
</feature>
<keyword evidence="2" id="KW-0732">Signal</keyword>
<evidence type="ECO:0008006" key="5">
    <source>
        <dbReference type="Google" id="ProtNLM"/>
    </source>
</evidence>
<feature type="transmembrane region" description="Helical" evidence="1">
    <location>
        <begin position="380"/>
        <end position="405"/>
    </location>
</feature>
<feature type="transmembrane region" description="Helical" evidence="1">
    <location>
        <begin position="175"/>
        <end position="192"/>
    </location>
</feature>
<keyword evidence="1" id="KW-0812">Transmembrane</keyword>
<feature type="transmembrane region" description="Helical" evidence="1">
    <location>
        <begin position="72"/>
        <end position="92"/>
    </location>
</feature>
<keyword evidence="1" id="KW-1133">Transmembrane helix</keyword>
<feature type="non-terminal residue" evidence="3">
    <location>
        <position position="1"/>
    </location>
</feature>
<keyword evidence="1" id="KW-0472">Membrane</keyword>
<dbReference type="EMBL" id="NJHN03000011">
    <property type="protein sequence ID" value="KAH9426278.1"/>
    <property type="molecule type" value="Genomic_DNA"/>
</dbReference>
<feature type="transmembrane region" description="Helical" evidence="1">
    <location>
        <begin position="354"/>
        <end position="374"/>
    </location>
</feature>
<dbReference type="Proteomes" id="UP000887458">
    <property type="component" value="Unassembled WGS sequence"/>
</dbReference>
<feature type="transmembrane region" description="Helical" evidence="1">
    <location>
        <begin position="506"/>
        <end position="524"/>
    </location>
</feature>
<evidence type="ECO:0000313" key="4">
    <source>
        <dbReference type="Proteomes" id="UP000887458"/>
    </source>
</evidence>
<comment type="caution">
    <text evidence="3">The sequence shown here is derived from an EMBL/GenBank/DDBJ whole genome shotgun (WGS) entry which is preliminary data.</text>
</comment>
<keyword evidence="4" id="KW-1185">Reference proteome</keyword>
<reference evidence="3 4" key="1">
    <citation type="journal article" date="2018" name="J. Allergy Clin. Immunol.">
        <title>High-quality assembly of Dermatophagoides pteronyssinus genome and transcriptome reveals a wide range of novel allergens.</title>
        <authorList>
            <person name="Liu X.Y."/>
            <person name="Yang K.Y."/>
            <person name="Wang M.Q."/>
            <person name="Kwok J.S."/>
            <person name="Zeng X."/>
            <person name="Yang Z."/>
            <person name="Xiao X.J."/>
            <person name="Lau C.P."/>
            <person name="Li Y."/>
            <person name="Huang Z.M."/>
            <person name="Ba J.G."/>
            <person name="Yim A.K."/>
            <person name="Ouyang C.Y."/>
            <person name="Ngai S.M."/>
            <person name="Chan T.F."/>
            <person name="Leung E.L."/>
            <person name="Liu L."/>
            <person name="Liu Z.G."/>
            <person name="Tsui S.K."/>
        </authorList>
    </citation>
    <scope>NUCLEOTIDE SEQUENCE [LARGE SCALE GENOMIC DNA]</scope>
    <source>
        <strain evidence="3">Derp</strain>
    </source>
</reference>
<organism evidence="3 4">
    <name type="scientific">Dermatophagoides pteronyssinus</name>
    <name type="common">European house dust mite</name>
    <dbReference type="NCBI Taxonomy" id="6956"/>
    <lineage>
        <taxon>Eukaryota</taxon>
        <taxon>Metazoa</taxon>
        <taxon>Ecdysozoa</taxon>
        <taxon>Arthropoda</taxon>
        <taxon>Chelicerata</taxon>
        <taxon>Arachnida</taxon>
        <taxon>Acari</taxon>
        <taxon>Acariformes</taxon>
        <taxon>Sarcoptiformes</taxon>
        <taxon>Astigmata</taxon>
        <taxon>Psoroptidia</taxon>
        <taxon>Analgoidea</taxon>
        <taxon>Pyroglyphidae</taxon>
        <taxon>Dermatophagoidinae</taxon>
        <taxon>Dermatophagoides</taxon>
    </lineage>
</organism>
<proteinExistence type="predicted"/>
<name>A0ABQ8JUH6_DERPT</name>
<feature type="chain" id="PRO_5046379711" description="Gustatory receptor" evidence="2">
    <location>
        <begin position="21"/>
        <end position="531"/>
    </location>
</feature>
<feature type="transmembrane region" description="Helical" evidence="1">
    <location>
        <begin position="120"/>
        <end position="141"/>
    </location>
</feature>
<evidence type="ECO:0000256" key="2">
    <source>
        <dbReference type="SAM" id="SignalP"/>
    </source>
</evidence>
<accession>A0ABQ8JUH6</accession>
<feature type="transmembrane region" description="Helical" evidence="1">
    <location>
        <begin position="231"/>
        <end position="250"/>
    </location>
</feature>
<reference evidence="3 4" key="2">
    <citation type="journal article" date="2022" name="Mol. Biol. Evol.">
        <title>Comparative Genomics Reveals Insights into the Divergent Evolution of Astigmatic Mites and Household Pest Adaptations.</title>
        <authorList>
            <person name="Xiong Q."/>
            <person name="Wan A.T."/>
            <person name="Liu X."/>
            <person name="Fung C.S."/>
            <person name="Xiao X."/>
            <person name="Malainual N."/>
            <person name="Hou J."/>
            <person name="Wang L."/>
            <person name="Wang M."/>
            <person name="Yang K.Y."/>
            <person name="Cui Y."/>
            <person name="Leung E.L."/>
            <person name="Nong W."/>
            <person name="Shin S.K."/>
            <person name="Au S.W."/>
            <person name="Jeong K.Y."/>
            <person name="Chew F.T."/>
            <person name="Hui J.H."/>
            <person name="Leung T.F."/>
            <person name="Tungtrongchitr A."/>
            <person name="Zhong N."/>
            <person name="Liu Z."/>
            <person name="Tsui S.K."/>
        </authorList>
    </citation>
    <scope>NUCLEOTIDE SEQUENCE [LARGE SCALE GENOMIC DNA]</scope>
    <source>
        <strain evidence="3">Derp</strain>
    </source>
</reference>
<evidence type="ECO:0000256" key="1">
    <source>
        <dbReference type="SAM" id="Phobius"/>
    </source>
</evidence>